<evidence type="ECO:0000313" key="2">
    <source>
        <dbReference type="Proteomes" id="UP000019141"/>
    </source>
</evidence>
<proteinExistence type="predicted"/>
<organism evidence="1 2">
    <name type="scientific">Entotheonella factor</name>
    <dbReference type="NCBI Taxonomy" id="1429438"/>
    <lineage>
        <taxon>Bacteria</taxon>
        <taxon>Pseudomonadati</taxon>
        <taxon>Nitrospinota/Tectimicrobiota group</taxon>
        <taxon>Candidatus Tectimicrobiota</taxon>
        <taxon>Candidatus Entotheonellia</taxon>
        <taxon>Candidatus Entotheonellales</taxon>
        <taxon>Candidatus Entotheonellaceae</taxon>
        <taxon>Candidatus Entotheonella</taxon>
    </lineage>
</organism>
<sequence>MFFFIYKDSSFGPRTLFVREGQDTWGEVPADKQNALKVWSRQVEVSAYLDDDSPTIQEARQGEIYRVMKGENGDMDHLRLKPESVEDAFKEAGF</sequence>
<gene>
    <name evidence="1" type="ORF">ETSY1_15365</name>
</gene>
<accession>W4LN12</accession>
<dbReference type="AlphaFoldDB" id="W4LN12"/>
<protein>
    <submittedName>
        <fullName evidence="1">Uncharacterized protein</fullName>
    </submittedName>
</protein>
<dbReference type="Proteomes" id="UP000019141">
    <property type="component" value="Unassembled WGS sequence"/>
</dbReference>
<keyword evidence="2" id="KW-1185">Reference proteome</keyword>
<reference evidence="1 2" key="1">
    <citation type="journal article" date="2014" name="Nature">
        <title>An environmental bacterial taxon with a large and distinct metabolic repertoire.</title>
        <authorList>
            <person name="Wilson M.C."/>
            <person name="Mori T."/>
            <person name="Ruckert C."/>
            <person name="Uria A.R."/>
            <person name="Helf M.J."/>
            <person name="Takada K."/>
            <person name="Gernert C."/>
            <person name="Steffens U.A."/>
            <person name="Heycke N."/>
            <person name="Schmitt S."/>
            <person name="Rinke C."/>
            <person name="Helfrich E.J."/>
            <person name="Brachmann A.O."/>
            <person name="Gurgui C."/>
            <person name="Wakimoto T."/>
            <person name="Kracht M."/>
            <person name="Crusemann M."/>
            <person name="Hentschel U."/>
            <person name="Abe I."/>
            <person name="Matsunaga S."/>
            <person name="Kalinowski J."/>
            <person name="Takeyama H."/>
            <person name="Piel J."/>
        </authorList>
    </citation>
    <scope>NUCLEOTIDE SEQUENCE [LARGE SCALE GENOMIC DNA]</scope>
    <source>
        <strain evidence="2">TSY1</strain>
    </source>
</reference>
<comment type="caution">
    <text evidence="1">The sequence shown here is derived from an EMBL/GenBank/DDBJ whole genome shotgun (WGS) entry which is preliminary data.</text>
</comment>
<dbReference type="EMBL" id="AZHW01000457">
    <property type="protein sequence ID" value="ETW99347.1"/>
    <property type="molecule type" value="Genomic_DNA"/>
</dbReference>
<evidence type="ECO:0000313" key="1">
    <source>
        <dbReference type="EMBL" id="ETW99347.1"/>
    </source>
</evidence>
<name>W4LN12_ENTF1</name>
<dbReference type="HOGENOM" id="CLU_2463324_0_0_7"/>